<proteinExistence type="predicted"/>
<dbReference type="AlphaFoldDB" id="A0A9N8HMY8"/>
<protein>
    <recommendedName>
        <fullName evidence="5">Transmembrane protein</fullName>
    </recommendedName>
</protein>
<evidence type="ECO:0000313" key="4">
    <source>
        <dbReference type="Proteomes" id="UP001153069"/>
    </source>
</evidence>
<dbReference type="Proteomes" id="UP001153069">
    <property type="component" value="Unassembled WGS sequence"/>
</dbReference>
<dbReference type="EMBL" id="CAICTM010000781">
    <property type="protein sequence ID" value="CAB9516433.1"/>
    <property type="molecule type" value="Genomic_DNA"/>
</dbReference>
<feature type="compositionally biased region" description="Polar residues" evidence="1">
    <location>
        <begin position="1"/>
        <end position="11"/>
    </location>
</feature>
<evidence type="ECO:0008006" key="5">
    <source>
        <dbReference type="Google" id="ProtNLM"/>
    </source>
</evidence>
<keyword evidence="2" id="KW-1133">Transmembrane helix</keyword>
<keyword evidence="2" id="KW-0472">Membrane</keyword>
<reference evidence="3" key="1">
    <citation type="submission" date="2020-06" db="EMBL/GenBank/DDBJ databases">
        <authorList>
            <consortium name="Plant Systems Biology data submission"/>
        </authorList>
    </citation>
    <scope>NUCLEOTIDE SEQUENCE</scope>
    <source>
        <strain evidence="3">D6</strain>
    </source>
</reference>
<sequence>MSTATKGSAFTSKVAAAKNTSGSDDSANWTMKNDDLPIDLESGNGTNLSADSKKLEKTDETTADDGYSWGDSIDDWLNRFLRWWETTSRNLLHNLWFVVQPVFVDMCAFLFCILAMAPFILVVGLVCFVLAVPISLLTTVVIWAEGLCDFTLDIVREWPTRGRIIEDVFLWCLVKMPLILLIGLGLSFYSMLTLPLNYLEALKMLIFGSDGCCGNKKDDDSSSVSTFEA</sequence>
<feature type="transmembrane region" description="Helical" evidence="2">
    <location>
        <begin position="122"/>
        <end position="147"/>
    </location>
</feature>
<gene>
    <name evidence="3" type="ORF">SEMRO_782_G201760.1</name>
</gene>
<feature type="transmembrane region" description="Helical" evidence="2">
    <location>
        <begin position="95"/>
        <end position="116"/>
    </location>
</feature>
<feature type="transmembrane region" description="Helical" evidence="2">
    <location>
        <begin position="168"/>
        <end position="189"/>
    </location>
</feature>
<accession>A0A9N8HMY8</accession>
<comment type="caution">
    <text evidence="3">The sequence shown here is derived from an EMBL/GenBank/DDBJ whole genome shotgun (WGS) entry which is preliminary data.</text>
</comment>
<feature type="region of interest" description="Disordered" evidence="1">
    <location>
        <begin position="1"/>
        <end position="57"/>
    </location>
</feature>
<evidence type="ECO:0000256" key="1">
    <source>
        <dbReference type="SAM" id="MobiDB-lite"/>
    </source>
</evidence>
<keyword evidence="2" id="KW-0812">Transmembrane</keyword>
<name>A0A9N8HMY8_9STRA</name>
<evidence type="ECO:0000256" key="2">
    <source>
        <dbReference type="SAM" id="Phobius"/>
    </source>
</evidence>
<evidence type="ECO:0000313" key="3">
    <source>
        <dbReference type="EMBL" id="CAB9516433.1"/>
    </source>
</evidence>
<organism evidence="3 4">
    <name type="scientific">Seminavis robusta</name>
    <dbReference type="NCBI Taxonomy" id="568900"/>
    <lineage>
        <taxon>Eukaryota</taxon>
        <taxon>Sar</taxon>
        <taxon>Stramenopiles</taxon>
        <taxon>Ochrophyta</taxon>
        <taxon>Bacillariophyta</taxon>
        <taxon>Bacillariophyceae</taxon>
        <taxon>Bacillariophycidae</taxon>
        <taxon>Naviculales</taxon>
        <taxon>Naviculaceae</taxon>
        <taxon>Seminavis</taxon>
    </lineage>
</organism>
<feature type="compositionally biased region" description="Polar residues" evidence="1">
    <location>
        <begin position="18"/>
        <end position="31"/>
    </location>
</feature>
<keyword evidence="4" id="KW-1185">Reference proteome</keyword>